<dbReference type="SMART" id="SM00449">
    <property type="entry name" value="SPRY"/>
    <property type="match status" value="1"/>
</dbReference>
<dbReference type="InterPro" id="IPR013320">
    <property type="entry name" value="ConA-like_dom_sf"/>
</dbReference>
<feature type="region of interest" description="Disordered" evidence="2">
    <location>
        <begin position="501"/>
        <end position="523"/>
    </location>
</feature>
<keyword evidence="6" id="KW-1185">Reference proteome</keyword>
<feature type="compositionally biased region" description="Low complexity" evidence="2">
    <location>
        <begin position="19"/>
        <end position="37"/>
    </location>
</feature>
<dbReference type="RefSeq" id="XP_013341758.1">
    <property type="nucleotide sequence ID" value="XM_013486304.1"/>
</dbReference>
<evidence type="ECO:0000259" key="3">
    <source>
        <dbReference type="PROSITE" id="PS50188"/>
    </source>
</evidence>
<dbReference type="PROSITE" id="PS50896">
    <property type="entry name" value="LISH"/>
    <property type="match status" value="1"/>
</dbReference>
<protein>
    <submittedName>
        <fullName evidence="5">Uncharacterized protein</fullName>
    </submittedName>
</protein>
<dbReference type="InterPro" id="IPR006594">
    <property type="entry name" value="LisH"/>
</dbReference>
<dbReference type="InterPro" id="IPR050618">
    <property type="entry name" value="Ubq-SigPath_Reg"/>
</dbReference>
<sequence>MTNPYPHPSSYRRLNQPLSSSSYASVAAGVASHSSPARFGALSHLLHPEDDPPTRNNMASSKSQDSWSNRPYLSTKIHDQDAPPSPPLFIRPSYLRSSRHVERLETQHNLEAADFDQSRRHPQPASTPQDLSANIGSATIHRSRKDIIQDYIARNPLRTGGPKKLPTCWSDIDKWPGLELSAGGTEVKFTGSTKTSDEAAAIRSDHFMPKEVGIYYFEVTVLSRGKEGYAPLATLDTQHTDWLSSSLIGIGFSGPKASLNRLPGWEPESWAYHGDDGFSFSCTASGKPYGPKFAAWDVVGCGVNFETGSAFFTKNGVFLGEAFHNVKGDKLYPSVGMKKNNEHLRVNFGSDPFVFDIDSMMERQRNRVKEDINKTSADTLDTNHDETLLVQELVAQYLAHDGYTETARAFHREVQEERKPLHLESDGVSLFDPSQDIHALSRQHIRSAILEGNIDTALSWMTALYPHVLKRDENRDVYFKLRCRKFIEMICRVNDLSTTDSAPIAPKAAGKMPRKSSHSNGTSLDQQMELDDQLHRESHAPIIPPIPVPSPFNPGLRFDGGANGDAGKNDPMDTATGDFKPLYSRWDSEQLLIDALEFGQELKAEFSSDPRPAVKKALDDTFALIAYQDARESIVGGLMEVSLGKPSSAALEKVVAQAEVLVDMLSTDGGPGAFVNVRKDCLQ</sequence>
<dbReference type="InterPro" id="IPR006595">
    <property type="entry name" value="CTLH_C"/>
</dbReference>
<organism evidence="5 6">
    <name type="scientific">Aureobasidium subglaciale (strain EXF-2481)</name>
    <name type="common">Aureobasidium pullulans var. subglaciale</name>
    <dbReference type="NCBI Taxonomy" id="1043005"/>
    <lineage>
        <taxon>Eukaryota</taxon>
        <taxon>Fungi</taxon>
        <taxon>Dikarya</taxon>
        <taxon>Ascomycota</taxon>
        <taxon>Pezizomycotina</taxon>
        <taxon>Dothideomycetes</taxon>
        <taxon>Dothideomycetidae</taxon>
        <taxon>Dothideales</taxon>
        <taxon>Saccotheciaceae</taxon>
        <taxon>Aureobasidium</taxon>
    </lineage>
</organism>
<dbReference type="OMA" id="YGQQLRM"/>
<feature type="region of interest" description="Disordered" evidence="2">
    <location>
        <begin position="111"/>
        <end position="138"/>
    </location>
</feature>
<dbReference type="Pfam" id="PF00622">
    <property type="entry name" value="SPRY"/>
    <property type="match status" value="1"/>
</dbReference>
<dbReference type="Pfam" id="PF10607">
    <property type="entry name" value="CTLH"/>
    <property type="match status" value="1"/>
</dbReference>
<feature type="region of interest" description="Disordered" evidence="2">
    <location>
        <begin position="1"/>
        <end position="92"/>
    </location>
</feature>
<reference evidence="5 6" key="1">
    <citation type="journal article" date="2014" name="BMC Genomics">
        <title>Genome sequencing of four Aureobasidium pullulans varieties: biotechnological potential, stress tolerance, and description of new species.</title>
        <authorList>
            <person name="Gostin Ar C."/>
            <person name="Ohm R.A."/>
            <person name="Kogej T."/>
            <person name="Sonjak S."/>
            <person name="Turk M."/>
            <person name="Zajc J."/>
            <person name="Zalar P."/>
            <person name="Grube M."/>
            <person name="Sun H."/>
            <person name="Han J."/>
            <person name="Sharma A."/>
            <person name="Chiniquy J."/>
            <person name="Ngan C.Y."/>
            <person name="Lipzen A."/>
            <person name="Barry K."/>
            <person name="Grigoriev I.V."/>
            <person name="Gunde-Cimerman N."/>
        </authorList>
    </citation>
    <scope>NUCLEOTIDE SEQUENCE [LARGE SCALE GENOMIC DNA]</scope>
    <source>
        <strain evidence="5 6">EXF-2481</strain>
    </source>
</reference>
<dbReference type="InterPro" id="IPR001870">
    <property type="entry name" value="B30.2/SPRY"/>
</dbReference>
<feature type="domain" description="CTLH" evidence="4">
    <location>
        <begin position="438"/>
        <end position="497"/>
    </location>
</feature>
<feature type="domain" description="B30.2/SPRY" evidence="3">
    <location>
        <begin position="147"/>
        <end position="353"/>
    </location>
</feature>
<dbReference type="SMART" id="SM00668">
    <property type="entry name" value="CTLH"/>
    <property type="match status" value="1"/>
</dbReference>
<evidence type="ECO:0000256" key="1">
    <source>
        <dbReference type="ARBA" id="ARBA00002343"/>
    </source>
</evidence>
<dbReference type="InterPro" id="IPR013144">
    <property type="entry name" value="CRA_dom"/>
</dbReference>
<dbReference type="InterPro" id="IPR024964">
    <property type="entry name" value="CTLH/CRA"/>
</dbReference>
<dbReference type="AlphaFoldDB" id="A0A074Y680"/>
<feature type="compositionally biased region" description="Polar residues" evidence="2">
    <location>
        <begin position="54"/>
        <end position="72"/>
    </location>
</feature>
<dbReference type="EMBL" id="KL584766">
    <property type="protein sequence ID" value="KEQ93283.1"/>
    <property type="molecule type" value="Genomic_DNA"/>
</dbReference>
<proteinExistence type="predicted"/>
<feature type="compositionally biased region" description="Polar residues" evidence="2">
    <location>
        <begin position="124"/>
        <end position="137"/>
    </location>
</feature>
<dbReference type="HOGENOM" id="CLU_009129_5_0_1"/>
<dbReference type="OrthoDB" id="25503at2759"/>
<dbReference type="STRING" id="1043005.A0A074Y680"/>
<evidence type="ECO:0000313" key="6">
    <source>
        <dbReference type="Proteomes" id="UP000030641"/>
    </source>
</evidence>
<dbReference type="InterPro" id="IPR035782">
    <property type="entry name" value="SPRY_RanBP9/10"/>
</dbReference>
<dbReference type="InParanoid" id="A0A074Y680"/>
<gene>
    <name evidence="5" type="ORF">AUEXF2481DRAFT_31317</name>
</gene>
<evidence type="ECO:0000256" key="2">
    <source>
        <dbReference type="SAM" id="MobiDB-lite"/>
    </source>
</evidence>
<dbReference type="PROSITE" id="PS50897">
    <property type="entry name" value="CTLH"/>
    <property type="match status" value="1"/>
</dbReference>
<accession>A0A074Y680</accession>
<dbReference type="InterPro" id="IPR003877">
    <property type="entry name" value="SPRY_dom"/>
</dbReference>
<dbReference type="InterPro" id="IPR043136">
    <property type="entry name" value="B30.2/SPRY_sf"/>
</dbReference>
<evidence type="ECO:0000313" key="5">
    <source>
        <dbReference type="EMBL" id="KEQ93283.1"/>
    </source>
</evidence>
<dbReference type="GeneID" id="25364402"/>
<dbReference type="PANTHER" id="PTHR12864">
    <property type="entry name" value="RAN BINDING PROTEIN 9-RELATED"/>
    <property type="match status" value="1"/>
</dbReference>
<comment type="function">
    <text evidence="1">Involved in the proteasome-dependent degradation of fructose-1,6-bisphosphatase.</text>
</comment>
<name>A0A074Y680_AURSE</name>
<dbReference type="CDD" id="cd12909">
    <property type="entry name" value="SPRY_RanBP9_10"/>
    <property type="match status" value="1"/>
</dbReference>
<dbReference type="SUPFAM" id="SSF49899">
    <property type="entry name" value="Concanavalin A-like lectins/glucanases"/>
    <property type="match status" value="1"/>
</dbReference>
<dbReference type="PROSITE" id="PS50188">
    <property type="entry name" value="B302_SPRY"/>
    <property type="match status" value="1"/>
</dbReference>
<dbReference type="SMART" id="SM00757">
    <property type="entry name" value="CRA"/>
    <property type="match status" value="1"/>
</dbReference>
<evidence type="ECO:0000259" key="4">
    <source>
        <dbReference type="PROSITE" id="PS50897"/>
    </source>
</evidence>
<dbReference type="Proteomes" id="UP000030641">
    <property type="component" value="Unassembled WGS sequence"/>
</dbReference>
<dbReference type="Gene3D" id="2.60.120.920">
    <property type="match status" value="1"/>
</dbReference>